<gene>
    <name evidence="4" type="ORF">POM88_019752</name>
</gene>
<dbReference type="AlphaFoldDB" id="A0AAD8ICI1"/>
<dbReference type="InterPro" id="IPR045344">
    <property type="entry name" value="C-JID"/>
</dbReference>
<dbReference type="Proteomes" id="UP001237642">
    <property type="component" value="Unassembled WGS sequence"/>
</dbReference>
<keyword evidence="2" id="KW-0677">Repeat</keyword>
<feature type="domain" description="C-JID" evidence="3">
    <location>
        <begin position="29"/>
        <end position="84"/>
    </location>
</feature>
<sequence length="141" mass="16013">MRTLWDLNKVAPGFFQRCCGLGHQTAIYGQNIPGWFSRTSDLGSSVSLDLPLDSWPNFLGLIICFDSGQLGHFGFKYSVKTPTDFMEFAPWLDNRQGILTIIIPRSIFCVRDGDDKIELKSNFMFSGIHLLYKTEITTTHE</sequence>
<reference evidence="4" key="1">
    <citation type="submission" date="2023-02" db="EMBL/GenBank/DDBJ databases">
        <title>Genome of toxic invasive species Heracleum sosnowskyi carries increased number of genes despite the absence of recent whole-genome duplications.</title>
        <authorList>
            <person name="Schelkunov M."/>
            <person name="Shtratnikova V."/>
            <person name="Makarenko M."/>
            <person name="Klepikova A."/>
            <person name="Omelchenko D."/>
            <person name="Novikova G."/>
            <person name="Obukhova E."/>
            <person name="Bogdanov V."/>
            <person name="Penin A."/>
            <person name="Logacheva M."/>
        </authorList>
    </citation>
    <scope>NUCLEOTIDE SEQUENCE</scope>
    <source>
        <strain evidence="4">Hsosn_3</strain>
        <tissue evidence="4">Leaf</tissue>
    </source>
</reference>
<evidence type="ECO:0000313" key="5">
    <source>
        <dbReference type="Proteomes" id="UP001237642"/>
    </source>
</evidence>
<organism evidence="4 5">
    <name type="scientific">Heracleum sosnowskyi</name>
    <dbReference type="NCBI Taxonomy" id="360622"/>
    <lineage>
        <taxon>Eukaryota</taxon>
        <taxon>Viridiplantae</taxon>
        <taxon>Streptophyta</taxon>
        <taxon>Embryophyta</taxon>
        <taxon>Tracheophyta</taxon>
        <taxon>Spermatophyta</taxon>
        <taxon>Magnoliopsida</taxon>
        <taxon>eudicotyledons</taxon>
        <taxon>Gunneridae</taxon>
        <taxon>Pentapetalae</taxon>
        <taxon>asterids</taxon>
        <taxon>campanulids</taxon>
        <taxon>Apiales</taxon>
        <taxon>Apiaceae</taxon>
        <taxon>Apioideae</taxon>
        <taxon>apioid superclade</taxon>
        <taxon>Tordylieae</taxon>
        <taxon>Tordyliinae</taxon>
        <taxon>Heracleum</taxon>
    </lineage>
</organism>
<evidence type="ECO:0000256" key="1">
    <source>
        <dbReference type="ARBA" id="ARBA00022614"/>
    </source>
</evidence>
<proteinExistence type="predicted"/>
<dbReference type="EMBL" id="JAUIZM010000005">
    <property type="protein sequence ID" value="KAK1382017.1"/>
    <property type="molecule type" value="Genomic_DNA"/>
</dbReference>
<keyword evidence="5" id="KW-1185">Reference proteome</keyword>
<keyword evidence="1" id="KW-0433">Leucine-rich repeat</keyword>
<reference evidence="4" key="2">
    <citation type="submission" date="2023-05" db="EMBL/GenBank/DDBJ databases">
        <authorList>
            <person name="Schelkunov M.I."/>
        </authorList>
    </citation>
    <scope>NUCLEOTIDE SEQUENCE</scope>
    <source>
        <strain evidence="4">Hsosn_3</strain>
        <tissue evidence="4">Leaf</tissue>
    </source>
</reference>
<name>A0AAD8ICI1_9APIA</name>
<accession>A0AAD8ICI1</accession>
<evidence type="ECO:0000259" key="3">
    <source>
        <dbReference type="Pfam" id="PF20160"/>
    </source>
</evidence>
<protein>
    <recommendedName>
        <fullName evidence="3">C-JID domain-containing protein</fullName>
    </recommendedName>
</protein>
<evidence type="ECO:0000256" key="2">
    <source>
        <dbReference type="ARBA" id="ARBA00022737"/>
    </source>
</evidence>
<comment type="caution">
    <text evidence="4">The sequence shown here is derived from an EMBL/GenBank/DDBJ whole genome shotgun (WGS) entry which is preliminary data.</text>
</comment>
<dbReference type="Pfam" id="PF20160">
    <property type="entry name" value="C-JID"/>
    <property type="match status" value="1"/>
</dbReference>
<evidence type="ECO:0000313" key="4">
    <source>
        <dbReference type="EMBL" id="KAK1382017.1"/>
    </source>
</evidence>